<dbReference type="EMBL" id="LT629695">
    <property type="protein sequence ID" value="SDH75268.1"/>
    <property type="molecule type" value="Genomic_DNA"/>
</dbReference>
<proteinExistence type="predicted"/>
<evidence type="ECO:0000313" key="3">
    <source>
        <dbReference type="EMBL" id="SDH75268.1"/>
    </source>
</evidence>
<accession>A0A1G8EZE3</accession>
<name>A0A1G8EZE3_9MICO</name>
<dbReference type="PANTHER" id="PTHR11092:SF0">
    <property type="entry name" value="EPIMERASE FAMILY PROTEIN SDR39U1"/>
    <property type="match status" value="1"/>
</dbReference>
<dbReference type="SUPFAM" id="SSF51735">
    <property type="entry name" value="NAD(P)-binding Rossmann-fold domains"/>
    <property type="match status" value="1"/>
</dbReference>
<feature type="domain" description="DUF1731" evidence="2">
    <location>
        <begin position="289"/>
        <end position="325"/>
    </location>
</feature>
<dbReference type="InterPro" id="IPR001509">
    <property type="entry name" value="Epimerase_deHydtase"/>
</dbReference>
<dbReference type="Gene3D" id="3.40.50.720">
    <property type="entry name" value="NAD(P)-binding Rossmann-like Domain"/>
    <property type="match status" value="1"/>
</dbReference>
<gene>
    <name evidence="3" type="ORF">SAMN04489720_2256</name>
</gene>
<protein>
    <recommendedName>
        <fullName evidence="5">DUF1731 domain-containing protein</fullName>
    </recommendedName>
</protein>
<dbReference type="Pfam" id="PF08338">
    <property type="entry name" value="DUF1731"/>
    <property type="match status" value="1"/>
</dbReference>
<dbReference type="OrthoDB" id="9801773at2"/>
<evidence type="ECO:0000259" key="2">
    <source>
        <dbReference type="Pfam" id="PF08338"/>
    </source>
</evidence>
<reference evidence="4" key="1">
    <citation type="submission" date="2016-10" db="EMBL/GenBank/DDBJ databases">
        <authorList>
            <person name="Varghese N."/>
            <person name="Submissions S."/>
        </authorList>
    </citation>
    <scope>NUCLEOTIDE SEQUENCE [LARGE SCALE GENOMIC DNA]</scope>
    <source>
        <strain evidence="4">DSM 22002</strain>
    </source>
</reference>
<sequence>MTGRVVLAGGSGFIGQAIAARMAADGREVATIGRGSSADARWGDRSGVTRLVDGAALVVNLAGRSVNCRYTDANRAEILDSRIDTTRELGAAIASATAPPPLWMNASSASTYAHATDRPRTERDPATEQGFMEDVARAWEAALAEEDLPATRRVPMRITVAIGAEGPASQMLFRLARLGIGGTQFDGPWLPHTRYRGIGVAKDDPAAKAPSAGRGTAGRQRFSWIHVDDVVGAIAHVEAHPEITGPVNMAAPDPVTNAELMRLLRRTVGMPIGMPAWRFMLEPAMAVLQTESELVLKSRWVLPGVLTETGYVFRHPTLRGALADVWAGMRAR</sequence>
<dbReference type="Pfam" id="PF01370">
    <property type="entry name" value="Epimerase"/>
    <property type="match status" value="1"/>
</dbReference>
<feature type="domain" description="NAD-dependent epimerase/dehydratase" evidence="1">
    <location>
        <begin position="5"/>
        <end position="124"/>
    </location>
</feature>
<dbReference type="PANTHER" id="PTHR11092">
    <property type="entry name" value="SUGAR NUCLEOTIDE EPIMERASE RELATED"/>
    <property type="match status" value="1"/>
</dbReference>
<dbReference type="AlphaFoldDB" id="A0A1G8EZE3"/>
<dbReference type="STRING" id="399736.SAMN04489720_2256"/>
<keyword evidence="4" id="KW-1185">Reference proteome</keyword>
<dbReference type="RefSeq" id="WP_092505069.1">
    <property type="nucleotide sequence ID" value="NZ_LT629695.1"/>
</dbReference>
<dbReference type="InterPro" id="IPR036291">
    <property type="entry name" value="NAD(P)-bd_dom_sf"/>
</dbReference>
<dbReference type="Proteomes" id="UP000198822">
    <property type="component" value="Chromosome I"/>
</dbReference>
<evidence type="ECO:0000259" key="1">
    <source>
        <dbReference type="Pfam" id="PF01370"/>
    </source>
</evidence>
<organism evidence="3 4">
    <name type="scientific">Agrococcus jejuensis</name>
    <dbReference type="NCBI Taxonomy" id="399736"/>
    <lineage>
        <taxon>Bacteria</taxon>
        <taxon>Bacillati</taxon>
        <taxon>Actinomycetota</taxon>
        <taxon>Actinomycetes</taxon>
        <taxon>Micrococcales</taxon>
        <taxon>Microbacteriaceae</taxon>
        <taxon>Agrococcus</taxon>
    </lineage>
</organism>
<dbReference type="InterPro" id="IPR013549">
    <property type="entry name" value="DUF1731"/>
</dbReference>
<evidence type="ECO:0008006" key="5">
    <source>
        <dbReference type="Google" id="ProtNLM"/>
    </source>
</evidence>
<evidence type="ECO:0000313" key="4">
    <source>
        <dbReference type="Proteomes" id="UP000198822"/>
    </source>
</evidence>